<reference evidence="7" key="1">
    <citation type="submission" date="2023-07" db="EMBL/GenBank/DDBJ databases">
        <title>draft genome sequence of fig (Ficus carica).</title>
        <authorList>
            <person name="Takahashi T."/>
            <person name="Nishimura K."/>
        </authorList>
    </citation>
    <scope>NUCLEOTIDE SEQUENCE</scope>
</reference>
<feature type="compositionally biased region" description="Polar residues" evidence="4">
    <location>
        <begin position="342"/>
        <end position="351"/>
    </location>
</feature>
<dbReference type="GO" id="GO:0008270">
    <property type="term" value="F:zinc ion binding"/>
    <property type="evidence" value="ECO:0007669"/>
    <property type="project" value="UniProtKB-KW"/>
</dbReference>
<evidence type="ECO:0000259" key="6">
    <source>
        <dbReference type="PROSITE" id="PS51292"/>
    </source>
</evidence>
<dbReference type="AlphaFoldDB" id="A0AA87Z3V5"/>
<evidence type="ECO:0000256" key="2">
    <source>
        <dbReference type="ARBA" id="ARBA00022771"/>
    </source>
</evidence>
<evidence type="ECO:0000256" key="3">
    <source>
        <dbReference type="ARBA" id="ARBA00022833"/>
    </source>
</evidence>
<keyword evidence="3" id="KW-0862">Zinc</keyword>
<feature type="compositionally biased region" description="Basic and acidic residues" evidence="4">
    <location>
        <begin position="1"/>
        <end position="25"/>
    </location>
</feature>
<feature type="transmembrane region" description="Helical" evidence="5">
    <location>
        <begin position="440"/>
        <end position="459"/>
    </location>
</feature>
<feature type="domain" description="RING-CH-type" evidence="6">
    <location>
        <begin position="265"/>
        <end position="327"/>
    </location>
</feature>
<keyword evidence="1" id="KW-0479">Metal-binding</keyword>
<feature type="transmembrane region" description="Helical" evidence="5">
    <location>
        <begin position="465"/>
        <end position="489"/>
    </location>
</feature>
<dbReference type="Pfam" id="PF12906">
    <property type="entry name" value="RINGv"/>
    <property type="match status" value="1"/>
</dbReference>
<name>A0AA87Z3V5_FICCA</name>
<feature type="region of interest" description="Disordered" evidence="4">
    <location>
        <begin position="178"/>
        <end position="208"/>
    </location>
</feature>
<dbReference type="PROSITE" id="PS51292">
    <property type="entry name" value="ZF_RING_CH"/>
    <property type="match status" value="1"/>
</dbReference>
<dbReference type="Gene3D" id="3.30.40.10">
    <property type="entry name" value="Zinc/RING finger domain, C3HC4 (zinc finger)"/>
    <property type="match status" value="1"/>
</dbReference>
<comment type="caution">
    <text evidence="7">The sequence shown here is derived from an EMBL/GenBank/DDBJ whole genome shotgun (WGS) entry which is preliminary data.</text>
</comment>
<keyword evidence="5" id="KW-1133">Transmembrane helix</keyword>
<evidence type="ECO:0000313" key="7">
    <source>
        <dbReference type="EMBL" id="GMN24740.1"/>
    </source>
</evidence>
<evidence type="ECO:0000256" key="1">
    <source>
        <dbReference type="ARBA" id="ARBA00022723"/>
    </source>
</evidence>
<sequence length="512" mass="56083">MGTDHEKHGAEEPDQNRSISSKEKTGSLPLQNHKVEGSMSKTEETQQGHPWKRQNLFLEIPSRPSDASWPDFVGIKMPPTTPSPTPRKVNFLLTPDNTVARTNGSPGPSSSRAKSIKALFPKLSFKSRTSSDIEKADNLASEASGTGPREKPAIARSLSLTKLFTPKINRASSLPVTEIMDSNPESTPSGSVGGTPNRIRKGDNRNIARSLSVPVNRKEKTMRRMDSFFRVIPSTPRVKEGDVISITSPTVDAVGLENDDADGEDIPEEEAVCRICLIELCEGGETLKMECSCKGELALAHQECAIKWFSIKGNKTCDVCKQEVRNLSVTLLRIQSVQTRSTAAGRSQQEDTGGFRQDPKESSRLCQEASLILVIAYQQTLSPEVPVLVIVSMLAYFCFLEQLLVGKLGTGAIAISLPFSCVLGLLSSMTASTMVKRRFVWVYASTQFALVVIFAHIFYSLIHVQAVLCILLATFAGLGVAMSGSSIIVEFLRWRKRWRASSDQNRASHAMP</sequence>
<evidence type="ECO:0000256" key="4">
    <source>
        <dbReference type="SAM" id="MobiDB-lite"/>
    </source>
</evidence>
<proteinExistence type="predicted"/>
<dbReference type="SUPFAM" id="SSF57850">
    <property type="entry name" value="RING/U-box"/>
    <property type="match status" value="1"/>
</dbReference>
<dbReference type="SMART" id="SM00744">
    <property type="entry name" value="RINGv"/>
    <property type="match status" value="1"/>
</dbReference>
<evidence type="ECO:0000313" key="8">
    <source>
        <dbReference type="Proteomes" id="UP001187192"/>
    </source>
</evidence>
<dbReference type="PANTHER" id="PTHR46158:SF1">
    <property type="entry name" value="RING_U-BOX SUPERFAMILY PROTEIN"/>
    <property type="match status" value="1"/>
</dbReference>
<dbReference type="CDD" id="cd16495">
    <property type="entry name" value="RING_CH-C4HC3_MARCH"/>
    <property type="match status" value="1"/>
</dbReference>
<feature type="compositionally biased region" description="Basic and acidic residues" evidence="4">
    <location>
        <begin position="33"/>
        <end position="46"/>
    </location>
</feature>
<dbReference type="PANTHER" id="PTHR46158">
    <property type="entry name" value="OS02G0165000 PROTEIN"/>
    <property type="match status" value="1"/>
</dbReference>
<protein>
    <recommendedName>
        <fullName evidence="6">RING-CH-type domain-containing protein</fullName>
    </recommendedName>
</protein>
<dbReference type="InterPro" id="IPR011016">
    <property type="entry name" value="Znf_RING-CH"/>
</dbReference>
<dbReference type="EMBL" id="BTGU01000001">
    <property type="protein sequence ID" value="GMN24740.1"/>
    <property type="molecule type" value="Genomic_DNA"/>
</dbReference>
<organism evidence="7 8">
    <name type="scientific">Ficus carica</name>
    <name type="common">Common fig</name>
    <dbReference type="NCBI Taxonomy" id="3494"/>
    <lineage>
        <taxon>Eukaryota</taxon>
        <taxon>Viridiplantae</taxon>
        <taxon>Streptophyta</taxon>
        <taxon>Embryophyta</taxon>
        <taxon>Tracheophyta</taxon>
        <taxon>Spermatophyta</taxon>
        <taxon>Magnoliopsida</taxon>
        <taxon>eudicotyledons</taxon>
        <taxon>Gunneridae</taxon>
        <taxon>Pentapetalae</taxon>
        <taxon>rosids</taxon>
        <taxon>fabids</taxon>
        <taxon>Rosales</taxon>
        <taxon>Moraceae</taxon>
        <taxon>Ficeae</taxon>
        <taxon>Ficus</taxon>
    </lineage>
</organism>
<feature type="region of interest" description="Disordered" evidence="4">
    <location>
        <begin position="130"/>
        <end position="152"/>
    </location>
</feature>
<feature type="region of interest" description="Disordered" evidence="4">
    <location>
        <begin position="1"/>
        <end position="53"/>
    </location>
</feature>
<feature type="transmembrane region" description="Helical" evidence="5">
    <location>
        <begin position="411"/>
        <end position="428"/>
    </location>
</feature>
<gene>
    <name evidence="7" type="ORF">TIFTF001_000678</name>
</gene>
<dbReference type="InterPro" id="IPR013083">
    <property type="entry name" value="Znf_RING/FYVE/PHD"/>
</dbReference>
<keyword evidence="8" id="KW-1185">Reference proteome</keyword>
<keyword evidence="5" id="KW-0472">Membrane</keyword>
<keyword evidence="2" id="KW-0863">Zinc-finger</keyword>
<feature type="region of interest" description="Disordered" evidence="4">
    <location>
        <begin position="342"/>
        <end position="361"/>
    </location>
</feature>
<keyword evidence="5" id="KW-0812">Transmembrane</keyword>
<dbReference type="Proteomes" id="UP001187192">
    <property type="component" value="Unassembled WGS sequence"/>
</dbReference>
<evidence type="ECO:0000256" key="5">
    <source>
        <dbReference type="SAM" id="Phobius"/>
    </source>
</evidence>
<accession>A0AA87Z3V5</accession>